<dbReference type="PANTHER" id="PTHR42872:SF6">
    <property type="entry name" value="PROTEIN-GLUTAMATE METHYLESTERASE_PROTEIN-GLUTAMINE GLUTAMINASE"/>
    <property type="match status" value="1"/>
</dbReference>
<dbReference type="InterPro" id="IPR000673">
    <property type="entry name" value="Sig_transdc_resp-reg_Me-estase"/>
</dbReference>
<dbReference type="InterPro" id="IPR035909">
    <property type="entry name" value="CheB_C"/>
</dbReference>
<sequence>MSDAATGALSPFDPIFPTRSIVPGHDIIVIGASAGGVEVLIGLVGGLPSDLQASLFVVLHLPATARSMLPQILDRSTRMHVATAVDGEPIERGRIYIAPVDNHLMLDEGFVRVERTAKENGHRPAVDPLFRSAAEAYGPRVIGVVLSGMRDCGTAGLLEIGRRGGIAVVQDPKDALFPEMPQSALDNVPVDHCVPLARLPLLLADLVQQGARAAPAEAESPHRLVGEKLEAPELEFTCPDCGGNLVRNGDGAMLSFRCKVGHRYTPEGLENEQDEALEAALWVALRTIEDTAALARRMATRAGERNQAHVMAHFEEKVRAAEERGALVRRALLGAGDGGGMPMASRSRRFSPRLKG</sequence>
<accession>A0A150RF49</accession>
<organism evidence="6 7">
    <name type="scientific">Sorangium cellulosum</name>
    <name type="common">Polyangium cellulosum</name>
    <dbReference type="NCBI Taxonomy" id="56"/>
    <lineage>
        <taxon>Bacteria</taxon>
        <taxon>Pseudomonadati</taxon>
        <taxon>Myxococcota</taxon>
        <taxon>Polyangia</taxon>
        <taxon>Polyangiales</taxon>
        <taxon>Polyangiaceae</taxon>
        <taxon>Sorangium</taxon>
    </lineage>
</organism>
<comment type="caution">
    <text evidence="4">Lacks conserved residue(s) required for the propagation of feature annotation.</text>
</comment>
<dbReference type="CDD" id="cd16433">
    <property type="entry name" value="CheB"/>
    <property type="match status" value="1"/>
</dbReference>
<protein>
    <recommendedName>
        <fullName evidence="2">protein-glutamate methylesterase</fullName>
        <ecNumber evidence="2">3.1.1.61</ecNumber>
    </recommendedName>
</protein>
<dbReference type="GO" id="GO:0005737">
    <property type="term" value="C:cytoplasm"/>
    <property type="evidence" value="ECO:0007669"/>
    <property type="project" value="InterPro"/>
</dbReference>
<evidence type="ECO:0000313" key="7">
    <source>
        <dbReference type="Proteomes" id="UP000075635"/>
    </source>
</evidence>
<comment type="catalytic activity">
    <reaction evidence="3">
        <text>[protein]-L-glutamate 5-O-methyl ester + H2O = L-glutamyl-[protein] + methanol + H(+)</text>
        <dbReference type="Rhea" id="RHEA:23236"/>
        <dbReference type="Rhea" id="RHEA-COMP:10208"/>
        <dbReference type="Rhea" id="RHEA-COMP:10311"/>
        <dbReference type="ChEBI" id="CHEBI:15377"/>
        <dbReference type="ChEBI" id="CHEBI:15378"/>
        <dbReference type="ChEBI" id="CHEBI:17790"/>
        <dbReference type="ChEBI" id="CHEBI:29973"/>
        <dbReference type="ChEBI" id="CHEBI:82795"/>
        <dbReference type="EC" id="3.1.1.61"/>
    </reaction>
</comment>
<dbReference type="PIRSF" id="PIRSF036461">
    <property type="entry name" value="Chmtx_methlestr"/>
    <property type="match status" value="1"/>
</dbReference>
<evidence type="ECO:0000256" key="2">
    <source>
        <dbReference type="ARBA" id="ARBA00039140"/>
    </source>
</evidence>
<evidence type="ECO:0000256" key="4">
    <source>
        <dbReference type="PROSITE-ProRule" id="PRU00050"/>
    </source>
</evidence>
<dbReference type="InterPro" id="IPR011247">
    <property type="entry name" value="Chemotax_prot-Glu_Me-esterase"/>
</dbReference>
<dbReference type="Gene3D" id="3.40.50.180">
    <property type="entry name" value="Methylesterase CheB, C-terminal domain"/>
    <property type="match status" value="1"/>
</dbReference>
<evidence type="ECO:0000256" key="3">
    <source>
        <dbReference type="ARBA" id="ARBA00048267"/>
    </source>
</evidence>
<dbReference type="SUPFAM" id="SSF52738">
    <property type="entry name" value="Methylesterase CheB, C-terminal domain"/>
    <property type="match status" value="1"/>
</dbReference>
<dbReference type="Pfam" id="PF01339">
    <property type="entry name" value="CheB_methylest"/>
    <property type="match status" value="1"/>
</dbReference>
<dbReference type="GO" id="GO:0006935">
    <property type="term" value="P:chemotaxis"/>
    <property type="evidence" value="ECO:0007669"/>
    <property type="project" value="InterPro"/>
</dbReference>
<evidence type="ECO:0000259" key="5">
    <source>
        <dbReference type="PROSITE" id="PS50122"/>
    </source>
</evidence>
<dbReference type="PANTHER" id="PTHR42872">
    <property type="entry name" value="PROTEIN-GLUTAMATE METHYLESTERASE/PROTEIN-GLUTAMINE GLUTAMINASE"/>
    <property type="match status" value="1"/>
</dbReference>
<name>A0A150RF49_SORCE</name>
<keyword evidence="1" id="KW-0378">Hydrolase</keyword>
<dbReference type="EC" id="3.1.1.61" evidence="2"/>
<comment type="caution">
    <text evidence="6">The sequence shown here is derived from an EMBL/GenBank/DDBJ whole genome shotgun (WGS) entry which is preliminary data.</text>
</comment>
<evidence type="ECO:0000256" key="1">
    <source>
        <dbReference type="ARBA" id="ARBA00022801"/>
    </source>
</evidence>
<gene>
    <name evidence="6" type="ORF">BE17_22205</name>
</gene>
<dbReference type="PROSITE" id="PS50122">
    <property type="entry name" value="CHEB"/>
    <property type="match status" value="1"/>
</dbReference>
<evidence type="ECO:0000313" key="6">
    <source>
        <dbReference type="EMBL" id="KYF78800.1"/>
    </source>
</evidence>
<dbReference type="AlphaFoldDB" id="A0A150RF49"/>
<reference evidence="6 7" key="1">
    <citation type="submission" date="2014-02" db="EMBL/GenBank/DDBJ databases">
        <title>The small core and large imbalanced accessory genome model reveals a collaborative survival strategy of Sorangium cellulosum strains in nature.</title>
        <authorList>
            <person name="Han K."/>
            <person name="Peng R."/>
            <person name="Blom J."/>
            <person name="Li Y.-Z."/>
        </authorList>
    </citation>
    <scope>NUCLEOTIDE SEQUENCE [LARGE SCALE GENOMIC DNA]</scope>
    <source>
        <strain evidence="6 7">So0011-07</strain>
    </source>
</reference>
<dbReference type="EMBL" id="JEMB01002735">
    <property type="protein sequence ID" value="KYF78800.1"/>
    <property type="molecule type" value="Genomic_DNA"/>
</dbReference>
<dbReference type="GO" id="GO:0000156">
    <property type="term" value="F:phosphorelay response regulator activity"/>
    <property type="evidence" value="ECO:0007669"/>
    <property type="project" value="InterPro"/>
</dbReference>
<dbReference type="GO" id="GO:0008984">
    <property type="term" value="F:protein-glutamate methylesterase activity"/>
    <property type="evidence" value="ECO:0007669"/>
    <property type="project" value="UniProtKB-EC"/>
</dbReference>
<dbReference type="Proteomes" id="UP000075635">
    <property type="component" value="Unassembled WGS sequence"/>
</dbReference>
<feature type="domain" description="CheB-type methylesterase" evidence="5">
    <location>
        <begin position="21"/>
        <end position="210"/>
    </location>
</feature>
<proteinExistence type="predicted"/>